<reference evidence="3" key="1">
    <citation type="submission" date="2016-11" db="EMBL/GenBank/DDBJ databases">
        <authorList>
            <person name="Varghese N."/>
            <person name="Submissions S."/>
        </authorList>
    </citation>
    <scope>NUCLEOTIDE SEQUENCE [LARGE SCALE GENOMIC DNA]</scope>
    <source>
        <strain evidence="3">DSM 100566</strain>
    </source>
</reference>
<evidence type="ECO:0000256" key="1">
    <source>
        <dbReference type="SAM" id="Phobius"/>
    </source>
</evidence>
<dbReference type="AlphaFoldDB" id="A0A1M4SP50"/>
<feature type="transmembrane region" description="Helical" evidence="1">
    <location>
        <begin position="12"/>
        <end position="31"/>
    </location>
</feature>
<dbReference type="STRING" id="1486859.SAMN05444273_101142"/>
<keyword evidence="1" id="KW-1133">Transmembrane helix</keyword>
<name>A0A1M4SP50_9RHOB</name>
<dbReference type="RefSeq" id="WP_073138947.1">
    <property type="nucleotide sequence ID" value="NZ_FQUV01000001.1"/>
</dbReference>
<gene>
    <name evidence="2" type="ORF">SAMN05444273_101142</name>
</gene>
<evidence type="ECO:0008006" key="4">
    <source>
        <dbReference type="Google" id="ProtNLM"/>
    </source>
</evidence>
<dbReference type="EMBL" id="FQUV01000001">
    <property type="protein sequence ID" value="SHE33966.1"/>
    <property type="molecule type" value="Genomic_DNA"/>
</dbReference>
<feature type="transmembrane region" description="Helical" evidence="1">
    <location>
        <begin position="124"/>
        <end position="145"/>
    </location>
</feature>
<proteinExistence type="predicted"/>
<evidence type="ECO:0000313" key="2">
    <source>
        <dbReference type="EMBL" id="SHE33966.1"/>
    </source>
</evidence>
<dbReference type="OrthoDB" id="7846919at2"/>
<accession>A0A1M4SP50</accession>
<sequence>MSKSTGSGPAPWSLIAILFGIGLVLLFLGNIDRLIWSITRDGEQVSGRVVDMQSRRVSPSDTYLTFLPRVEFTDPGGVPREMSVKRGSTHYNFRRGEKVTVLWRADSQSIAIDLPFKRHFGVSILMWVITLLGAAMVLTSLWFTFGRWRARPRKVKT</sequence>
<keyword evidence="3" id="KW-1185">Reference proteome</keyword>
<protein>
    <recommendedName>
        <fullName evidence="4">DUF3592 domain-containing protein</fullName>
    </recommendedName>
</protein>
<organism evidence="2 3">
    <name type="scientific">Litoreibacter ascidiaceicola</name>
    <dbReference type="NCBI Taxonomy" id="1486859"/>
    <lineage>
        <taxon>Bacteria</taxon>
        <taxon>Pseudomonadati</taxon>
        <taxon>Pseudomonadota</taxon>
        <taxon>Alphaproteobacteria</taxon>
        <taxon>Rhodobacterales</taxon>
        <taxon>Roseobacteraceae</taxon>
        <taxon>Litoreibacter</taxon>
    </lineage>
</organism>
<evidence type="ECO:0000313" key="3">
    <source>
        <dbReference type="Proteomes" id="UP000184144"/>
    </source>
</evidence>
<dbReference type="Proteomes" id="UP000184144">
    <property type="component" value="Unassembled WGS sequence"/>
</dbReference>
<keyword evidence="1" id="KW-0812">Transmembrane</keyword>
<keyword evidence="1" id="KW-0472">Membrane</keyword>